<keyword evidence="3 4" id="KW-0808">Transferase</keyword>
<reference evidence="7 8" key="1">
    <citation type="journal article" date="2018" name="Nat. Biotechnol.">
        <title>A standardized bacterial taxonomy based on genome phylogeny substantially revises the tree of life.</title>
        <authorList>
            <person name="Parks D.H."/>
            <person name="Chuvochina M."/>
            <person name="Waite D.W."/>
            <person name="Rinke C."/>
            <person name="Skarshewski A."/>
            <person name="Chaumeil P.A."/>
            <person name="Hugenholtz P."/>
        </authorList>
    </citation>
    <scope>NUCLEOTIDE SEQUENCE [LARGE SCALE GENOMIC DNA]</scope>
    <source>
        <strain evidence="7">UBA8739</strain>
    </source>
</reference>
<organism evidence="7 8">
    <name type="scientific">Tistrella mobilis</name>
    <dbReference type="NCBI Taxonomy" id="171437"/>
    <lineage>
        <taxon>Bacteria</taxon>
        <taxon>Pseudomonadati</taxon>
        <taxon>Pseudomonadota</taxon>
        <taxon>Alphaproteobacteria</taxon>
        <taxon>Geminicoccales</taxon>
        <taxon>Geminicoccaceae</taxon>
        <taxon>Tistrella</taxon>
    </lineage>
</organism>
<dbReference type="GO" id="GO:0006633">
    <property type="term" value="P:fatty acid biosynthetic process"/>
    <property type="evidence" value="ECO:0007669"/>
    <property type="project" value="InterPro"/>
</dbReference>
<dbReference type="PROSITE" id="PS00606">
    <property type="entry name" value="KS3_1"/>
    <property type="match status" value="1"/>
</dbReference>
<feature type="region of interest" description="Disordered" evidence="5">
    <location>
        <begin position="1"/>
        <end position="26"/>
    </location>
</feature>
<comment type="similarity">
    <text evidence="2 4">Belongs to the thiolase-like superfamily. Beta-ketoacyl-ACP synthases family.</text>
</comment>
<feature type="domain" description="Ketosynthase family 3 (KS3)" evidence="6">
    <location>
        <begin position="38"/>
        <end position="437"/>
    </location>
</feature>
<accession>A0A3B9IH58</accession>
<evidence type="ECO:0000256" key="3">
    <source>
        <dbReference type="ARBA" id="ARBA00022679"/>
    </source>
</evidence>
<dbReference type="PANTHER" id="PTHR11712">
    <property type="entry name" value="POLYKETIDE SYNTHASE-RELATED"/>
    <property type="match status" value="1"/>
</dbReference>
<sequence>MPGWRRRRPPPRSAPDPPVDDTVARPPATDFICRRTHQMLPIITGMGCISALGHGVDALWNGLLHGRSGIRPITSFAHDGLRNVKAGIVPDGPELGAFAHEYGIRHRLLLYALIAIDEALADAGIDRADFKEKAARGRAVVLLGTSLGMSLVDRDGVPDEVLTIHDGDPDNADLDRLAAEADRLLGAPGVTMIVSTACASSTHALALARDLIRAGEAELVVAGGADSLDRMKYLGHSALQTLSLDVPRPFSTARDGTLFGEGAGFLVVEPARARAGRPVRAALVGAGYSTDITHVTAPDPEGSGAAMAMRSALIDSGITPEAVGHVNLHGSGTALNDIAEAKAMAAVFGSAAAALPATSIKAAVGHAMGAAGAIEAIATIRTLETGLVPPTLGLGPLEVDGGLDIVTGSPRRVDDLVFALSNSFGFGGANGVVALAKTSGEVPA</sequence>
<dbReference type="InterPro" id="IPR014030">
    <property type="entry name" value="Ketoacyl_synth_N"/>
</dbReference>
<evidence type="ECO:0000256" key="4">
    <source>
        <dbReference type="RuleBase" id="RU003694"/>
    </source>
</evidence>
<evidence type="ECO:0000256" key="5">
    <source>
        <dbReference type="SAM" id="MobiDB-lite"/>
    </source>
</evidence>
<dbReference type="EMBL" id="DMAI01000116">
    <property type="protein sequence ID" value="HAE47211.1"/>
    <property type="molecule type" value="Genomic_DNA"/>
</dbReference>
<dbReference type="Gene3D" id="3.40.47.10">
    <property type="match status" value="1"/>
</dbReference>
<dbReference type="PROSITE" id="PS52004">
    <property type="entry name" value="KS3_2"/>
    <property type="match status" value="1"/>
</dbReference>
<comment type="caution">
    <text evidence="7">The sequence shown here is derived from an EMBL/GenBank/DDBJ whole genome shotgun (WGS) entry which is preliminary data.</text>
</comment>
<dbReference type="InterPro" id="IPR016039">
    <property type="entry name" value="Thiolase-like"/>
</dbReference>
<dbReference type="InterPro" id="IPR000794">
    <property type="entry name" value="Beta-ketoacyl_synthase"/>
</dbReference>
<dbReference type="SMART" id="SM00825">
    <property type="entry name" value="PKS_KS"/>
    <property type="match status" value="1"/>
</dbReference>
<evidence type="ECO:0000313" key="8">
    <source>
        <dbReference type="Proteomes" id="UP000257706"/>
    </source>
</evidence>
<comment type="pathway">
    <text evidence="1">Lipid metabolism; fatty acid biosynthesis.</text>
</comment>
<dbReference type="Pfam" id="PF02801">
    <property type="entry name" value="Ketoacyl-synt_C"/>
    <property type="match status" value="1"/>
</dbReference>
<evidence type="ECO:0000256" key="2">
    <source>
        <dbReference type="ARBA" id="ARBA00008467"/>
    </source>
</evidence>
<name>A0A3B9IH58_9PROT</name>
<dbReference type="InterPro" id="IPR020841">
    <property type="entry name" value="PKS_Beta-ketoAc_synthase_dom"/>
</dbReference>
<dbReference type="AlphaFoldDB" id="A0A3B9IH58"/>
<protein>
    <recommendedName>
        <fullName evidence="6">Ketosynthase family 3 (KS3) domain-containing protein</fullName>
    </recommendedName>
</protein>
<proteinExistence type="inferred from homology"/>
<dbReference type="GO" id="GO:0004315">
    <property type="term" value="F:3-oxoacyl-[acyl-carrier-protein] synthase activity"/>
    <property type="evidence" value="ECO:0007669"/>
    <property type="project" value="InterPro"/>
</dbReference>
<evidence type="ECO:0000259" key="6">
    <source>
        <dbReference type="PROSITE" id="PS52004"/>
    </source>
</evidence>
<dbReference type="InterPro" id="IPR018201">
    <property type="entry name" value="Ketoacyl_synth_AS"/>
</dbReference>
<dbReference type="Proteomes" id="UP000257706">
    <property type="component" value="Unassembled WGS sequence"/>
</dbReference>
<dbReference type="InterPro" id="IPR014031">
    <property type="entry name" value="Ketoacyl_synth_C"/>
</dbReference>
<evidence type="ECO:0000256" key="1">
    <source>
        <dbReference type="ARBA" id="ARBA00005194"/>
    </source>
</evidence>
<feature type="compositionally biased region" description="Basic residues" evidence="5">
    <location>
        <begin position="1"/>
        <end position="10"/>
    </location>
</feature>
<dbReference type="Pfam" id="PF00109">
    <property type="entry name" value="ketoacyl-synt"/>
    <property type="match status" value="1"/>
</dbReference>
<dbReference type="PANTHER" id="PTHR11712:SF336">
    <property type="entry name" value="3-OXOACYL-[ACYL-CARRIER-PROTEIN] SYNTHASE, MITOCHONDRIAL"/>
    <property type="match status" value="1"/>
</dbReference>
<evidence type="ECO:0000313" key="7">
    <source>
        <dbReference type="EMBL" id="HAE47211.1"/>
    </source>
</evidence>
<dbReference type="CDD" id="cd00834">
    <property type="entry name" value="KAS_I_II"/>
    <property type="match status" value="1"/>
</dbReference>
<dbReference type="SUPFAM" id="SSF53901">
    <property type="entry name" value="Thiolase-like"/>
    <property type="match status" value="1"/>
</dbReference>
<gene>
    <name evidence="7" type="ORF">DCK97_07295</name>
</gene>